<protein>
    <recommendedName>
        <fullName evidence="3">Tetratricopeptide repeat protein</fullName>
    </recommendedName>
</protein>
<dbReference type="InterPro" id="IPR011990">
    <property type="entry name" value="TPR-like_helical_dom_sf"/>
</dbReference>
<dbReference type="NCBIfam" id="NF047558">
    <property type="entry name" value="TPR_END_plus"/>
    <property type="match status" value="1"/>
</dbReference>
<gene>
    <name evidence="1" type="ORF">LEP1GSC179_0253</name>
</gene>
<evidence type="ECO:0000313" key="1">
    <source>
        <dbReference type="EMBL" id="EKO35843.1"/>
    </source>
</evidence>
<dbReference type="Gene3D" id="1.25.40.10">
    <property type="entry name" value="Tetratricopeptide repeat domain"/>
    <property type="match status" value="1"/>
</dbReference>
<evidence type="ECO:0000313" key="2">
    <source>
        <dbReference type="Proteomes" id="UP000006329"/>
    </source>
</evidence>
<proteinExistence type="predicted"/>
<sequence length="469" mass="54734">MIDLLIRLNSARELEPNQKFILQCGITAKTIKSYLNEDPNTLELMDQTLSIVPENPLLFFLKVSYIEKKQGILSAMETLRSILPILWKNDFVLTKAFFLYVLLHEHNWEKVSSGELYAFYTKVRDSFGEKFFTDGKFTGDLESFQTDLFSNVLKKEYSKIEMDSHGSWMRSRTEEYDALSKLDSLSEEDLVSFLKPENSFLNFSIASRLIKYAHKYSGELLQILEWEKESVFPFLKLYFQNSLLKDKLFENAVFQKHLGFFIKKYGDVSARELSKTVFSKLRELQNSSVIVRTVRELEPDAILNFFFSIYWAFQKEGKLFELGTIMEDVLKKTNSKKPEYVLIATNLGVIHIQNENLNQAKEVFESLFSMDWSRFDYKKDATDDFADKILGGDLNEQYSKIFKQYYALAKFNAACLYSKLNDPEVSVFHLKEANELGPNDYDKNKILSEKDFEPLKGHPLYHEFLNSLN</sequence>
<dbReference type="AlphaFoldDB" id="A0A0E2BWB9"/>
<name>A0A0E2BWB9_9LEPT</name>
<dbReference type="EMBL" id="AHON02000001">
    <property type="protein sequence ID" value="EKO35843.1"/>
    <property type="molecule type" value="Genomic_DNA"/>
</dbReference>
<dbReference type="SUPFAM" id="SSF48452">
    <property type="entry name" value="TPR-like"/>
    <property type="match status" value="1"/>
</dbReference>
<keyword evidence="2" id="KW-1185">Reference proteome</keyword>
<accession>A0A0E2BWB9</accession>
<comment type="caution">
    <text evidence="1">The sequence shown here is derived from an EMBL/GenBank/DDBJ whole genome shotgun (WGS) entry which is preliminary data.</text>
</comment>
<dbReference type="Proteomes" id="UP000006329">
    <property type="component" value="Unassembled WGS sequence"/>
</dbReference>
<organism evidence="1 2">
    <name type="scientific">Leptospira santarosai str. MOR084</name>
    <dbReference type="NCBI Taxonomy" id="1049984"/>
    <lineage>
        <taxon>Bacteria</taxon>
        <taxon>Pseudomonadati</taxon>
        <taxon>Spirochaetota</taxon>
        <taxon>Spirochaetia</taxon>
        <taxon>Leptospirales</taxon>
        <taxon>Leptospiraceae</taxon>
        <taxon>Leptospira</taxon>
    </lineage>
</organism>
<reference evidence="1" key="1">
    <citation type="submission" date="2012-10" db="EMBL/GenBank/DDBJ databases">
        <authorList>
            <person name="Harkins D.M."/>
            <person name="Durkin A.S."/>
            <person name="Brinkac L.M."/>
            <person name="Haft D.H."/>
            <person name="Selengut J.D."/>
            <person name="Sanka R."/>
            <person name="DePew J."/>
            <person name="Purushe J."/>
            <person name="Matthias M.A."/>
            <person name="Vinetz J.M."/>
            <person name="Sutton G.G."/>
            <person name="Nierman W.C."/>
            <person name="Fouts D.E."/>
        </authorList>
    </citation>
    <scope>NUCLEOTIDE SEQUENCE [LARGE SCALE GENOMIC DNA]</scope>
    <source>
        <strain evidence="1">MOR084</strain>
    </source>
</reference>
<evidence type="ECO:0008006" key="3">
    <source>
        <dbReference type="Google" id="ProtNLM"/>
    </source>
</evidence>